<evidence type="ECO:0000313" key="3">
    <source>
        <dbReference type="Proteomes" id="UP000000235"/>
    </source>
</evidence>
<sequence>MRFASGSRVWEVRQVLIVAGSMYVDPEDRDNYLAGCLEVVTAARDASGCLDFTISGDLVEPGRINVYERWETEEQLLTFRGAGPTEEQQVAIRDAKIYRYEISGVETP</sequence>
<evidence type="ECO:0000313" key="2">
    <source>
        <dbReference type="EMBL" id="ABP53551.1"/>
    </source>
</evidence>
<reference evidence="3" key="1">
    <citation type="journal article" date="2007" name="Proc. Natl. Acad. Sci. U.S.A.">
        <title>Genome sequencing reveals complex secondary metabolome in the marine actinomycete Salinispora tropica.</title>
        <authorList>
            <person name="Udwary D.W."/>
            <person name="Zeigler L."/>
            <person name="Asolkar R.N."/>
            <person name="Singan V."/>
            <person name="Lapidus A."/>
            <person name="Fenical W."/>
            <person name="Jensen P.R."/>
            <person name="Moore B.S."/>
        </authorList>
    </citation>
    <scope>NUCLEOTIDE SEQUENCE [LARGE SCALE GENOMIC DNA]</scope>
    <source>
        <strain evidence="3">ATCC BAA-916 / DSM 44818 / CNB-440</strain>
    </source>
</reference>
<dbReference type="Proteomes" id="UP000000235">
    <property type="component" value="Chromosome"/>
</dbReference>
<dbReference type="GO" id="GO:0004497">
    <property type="term" value="F:monooxygenase activity"/>
    <property type="evidence" value="ECO:0007669"/>
    <property type="project" value="UniProtKB-KW"/>
</dbReference>
<dbReference type="InterPro" id="IPR007138">
    <property type="entry name" value="ABM_dom"/>
</dbReference>
<dbReference type="AlphaFoldDB" id="A4X3V1"/>
<dbReference type="HOGENOM" id="CLU_131496_13_2_11"/>
<dbReference type="Gene3D" id="3.30.70.100">
    <property type="match status" value="1"/>
</dbReference>
<keyword evidence="2" id="KW-0503">Monooxygenase</keyword>
<dbReference type="Pfam" id="PF03992">
    <property type="entry name" value="ABM"/>
    <property type="match status" value="1"/>
</dbReference>
<evidence type="ECO:0000259" key="1">
    <source>
        <dbReference type="Pfam" id="PF03992"/>
    </source>
</evidence>
<dbReference type="EMBL" id="CP000667">
    <property type="protein sequence ID" value="ABP53551.1"/>
    <property type="molecule type" value="Genomic_DNA"/>
</dbReference>
<protein>
    <submittedName>
        <fullName evidence="2">Antibiotic biosynthesis monooxygenase</fullName>
    </submittedName>
</protein>
<keyword evidence="2" id="KW-0560">Oxidoreductase</keyword>
<accession>A4X3V1</accession>
<keyword evidence="3" id="KW-1185">Reference proteome</keyword>
<gene>
    <name evidence="2" type="ordered locus">Strop_1080</name>
</gene>
<name>A4X3V1_SALTO</name>
<proteinExistence type="predicted"/>
<dbReference type="KEGG" id="stp:Strop_1080"/>
<dbReference type="SUPFAM" id="SSF54909">
    <property type="entry name" value="Dimeric alpha+beta barrel"/>
    <property type="match status" value="1"/>
</dbReference>
<organism evidence="2 3">
    <name type="scientific">Salinispora tropica (strain ATCC BAA-916 / DSM 44818 / JCM 13857 / NBRC 105044 / CNB-440)</name>
    <dbReference type="NCBI Taxonomy" id="369723"/>
    <lineage>
        <taxon>Bacteria</taxon>
        <taxon>Bacillati</taxon>
        <taxon>Actinomycetota</taxon>
        <taxon>Actinomycetes</taxon>
        <taxon>Micromonosporales</taxon>
        <taxon>Micromonosporaceae</taxon>
        <taxon>Salinispora</taxon>
    </lineage>
</organism>
<dbReference type="InterPro" id="IPR011008">
    <property type="entry name" value="Dimeric_a/b-barrel"/>
</dbReference>
<feature type="domain" description="ABM" evidence="1">
    <location>
        <begin position="17"/>
        <end position="81"/>
    </location>
</feature>
<dbReference type="STRING" id="369723.Strop_1080"/>
<dbReference type="eggNOG" id="COG1359">
    <property type="taxonomic scope" value="Bacteria"/>
</dbReference>